<protein>
    <recommendedName>
        <fullName evidence="1">Putative DnaT-like domain-containing protein</fullName>
    </recommendedName>
</protein>
<evidence type="ECO:0000259" key="1">
    <source>
        <dbReference type="Pfam" id="PF20557"/>
    </source>
</evidence>
<feature type="domain" description="Putative DnaT-like" evidence="1">
    <location>
        <begin position="1"/>
        <end position="169"/>
    </location>
</feature>
<dbReference type="EMBL" id="LR798213">
    <property type="protein sequence ID" value="CAB5187147.1"/>
    <property type="molecule type" value="Genomic_DNA"/>
</dbReference>
<dbReference type="Pfam" id="PF20557">
    <property type="entry name" value="DnaT_2"/>
    <property type="match status" value="1"/>
</dbReference>
<name>A0A6J7WDR9_9CAUD</name>
<dbReference type="InterPro" id="IPR046787">
    <property type="entry name" value="DnaT_2"/>
</dbReference>
<sequence length="170" mass="18094">MAFVVETGAGSATSNSFASTAAADAYVAQRGVTGWAALVTADKEAALVKATDYLEATYRTSWQGYRVSGTQALSWPRSDVVVDEFAVAANIVPVAVVNACIEMALRAVAGTTLIEDQGQLVIRERVDVIETEYAPFSDPATKYPFVSRTLAPYLLSSSGSGFTQVRVQRT</sequence>
<evidence type="ECO:0000313" key="2">
    <source>
        <dbReference type="EMBL" id="CAB5187147.1"/>
    </source>
</evidence>
<accession>A0A6J7WDR9</accession>
<reference evidence="2" key="1">
    <citation type="submission" date="2020-05" db="EMBL/GenBank/DDBJ databases">
        <authorList>
            <person name="Chiriac C."/>
            <person name="Salcher M."/>
            <person name="Ghai R."/>
            <person name="Kavagutti S V."/>
        </authorList>
    </citation>
    <scope>NUCLEOTIDE SEQUENCE</scope>
</reference>
<proteinExistence type="predicted"/>
<organism evidence="2">
    <name type="scientific">uncultured Caudovirales phage</name>
    <dbReference type="NCBI Taxonomy" id="2100421"/>
    <lineage>
        <taxon>Viruses</taxon>
        <taxon>Duplodnaviria</taxon>
        <taxon>Heunggongvirae</taxon>
        <taxon>Uroviricota</taxon>
        <taxon>Caudoviricetes</taxon>
        <taxon>Peduoviridae</taxon>
        <taxon>Maltschvirus</taxon>
        <taxon>Maltschvirus maltsch</taxon>
    </lineage>
</organism>
<gene>
    <name evidence="2" type="ORF">UFOVP166_10</name>
</gene>